<organism evidence="1 2">
    <name type="scientific">Kibdelosporangium lantanae</name>
    <dbReference type="NCBI Taxonomy" id="1497396"/>
    <lineage>
        <taxon>Bacteria</taxon>
        <taxon>Bacillati</taxon>
        <taxon>Actinomycetota</taxon>
        <taxon>Actinomycetes</taxon>
        <taxon>Pseudonocardiales</taxon>
        <taxon>Pseudonocardiaceae</taxon>
        <taxon>Kibdelosporangium</taxon>
    </lineage>
</organism>
<gene>
    <name evidence="1" type="ORF">ACFQ1S_03835</name>
</gene>
<dbReference type="EMBL" id="JBHTIS010000124">
    <property type="protein sequence ID" value="MFD1044788.1"/>
    <property type="molecule type" value="Genomic_DNA"/>
</dbReference>
<accession>A0ABW3M3X5</accession>
<evidence type="ECO:0000313" key="1">
    <source>
        <dbReference type="EMBL" id="MFD1044788.1"/>
    </source>
</evidence>
<name>A0ABW3M3X5_9PSEU</name>
<comment type="caution">
    <text evidence="1">The sequence shown here is derived from an EMBL/GenBank/DDBJ whole genome shotgun (WGS) entry which is preliminary data.</text>
</comment>
<keyword evidence="2" id="KW-1185">Reference proteome</keyword>
<proteinExistence type="predicted"/>
<evidence type="ECO:0000313" key="2">
    <source>
        <dbReference type="Proteomes" id="UP001597045"/>
    </source>
</evidence>
<dbReference type="Proteomes" id="UP001597045">
    <property type="component" value="Unassembled WGS sequence"/>
</dbReference>
<protein>
    <submittedName>
        <fullName evidence="1">Uncharacterized protein</fullName>
    </submittedName>
</protein>
<reference evidence="2" key="1">
    <citation type="journal article" date="2019" name="Int. J. Syst. Evol. Microbiol.">
        <title>The Global Catalogue of Microorganisms (GCM) 10K type strain sequencing project: providing services to taxonomists for standard genome sequencing and annotation.</title>
        <authorList>
            <consortium name="The Broad Institute Genomics Platform"/>
            <consortium name="The Broad Institute Genome Sequencing Center for Infectious Disease"/>
            <person name="Wu L."/>
            <person name="Ma J."/>
        </authorList>
    </citation>
    <scope>NUCLEOTIDE SEQUENCE [LARGE SCALE GENOMIC DNA]</scope>
    <source>
        <strain evidence="2">JCM 31486</strain>
    </source>
</reference>
<sequence length="105" mass="11671">MSSTARARLFRWRPRYPLTTFAGAEMLVFAARRLRWIRYLQTVQGEVSGKIGFSGAEIAMKTAVSNAVNAEVNAATGMLRARRAALRIAVRDRRTNKTIGKVTDA</sequence>